<dbReference type="Gene3D" id="3.30.420.10">
    <property type="entry name" value="Ribonuclease H-like superfamily/Ribonuclease H"/>
    <property type="match status" value="1"/>
</dbReference>
<dbReference type="PROSITE" id="PS50879">
    <property type="entry name" value="RNASE_H_1"/>
    <property type="match status" value="1"/>
</dbReference>
<feature type="domain" description="Reverse transcriptase" evidence="1">
    <location>
        <begin position="614"/>
        <end position="901"/>
    </location>
</feature>
<evidence type="ECO:0000259" key="2">
    <source>
        <dbReference type="PROSITE" id="PS50879"/>
    </source>
</evidence>
<reference evidence="3" key="1">
    <citation type="submission" date="2020-01" db="EMBL/GenBank/DDBJ databases">
        <title>Development of genomics and gene disruption for Polysphondylium violaceum indicates a role for the polyketide synthase stlB in stalk morphogenesis.</title>
        <authorList>
            <person name="Narita B."/>
            <person name="Kawabe Y."/>
            <person name="Kin K."/>
            <person name="Saito T."/>
            <person name="Gibbs R."/>
            <person name="Kuspa A."/>
            <person name="Muzny D."/>
            <person name="Queller D."/>
            <person name="Richards S."/>
            <person name="Strassman J."/>
            <person name="Sucgang R."/>
            <person name="Worley K."/>
            <person name="Schaap P."/>
        </authorList>
    </citation>
    <scope>NUCLEOTIDE SEQUENCE</scope>
    <source>
        <strain evidence="3">QSvi11</strain>
    </source>
</reference>
<gene>
    <name evidence="3" type="ORF">CYY_009826</name>
</gene>
<dbReference type="Pfam" id="PF00075">
    <property type="entry name" value="RNase_H"/>
    <property type="match status" value="1"/>
</dbReference>
<evidence type="ECO:0000313" key="4">
    <source>
        <dbReference type="Proteomes" id="UP000695562"/>
    </source>
</evidence>
<evidence type="ECO:0000259" key="1">
    <source>
        <dbReference type="PROSITE" id="PS50878"/>
    </source>
</evidence>
<dbReference type="SUPFAM" id="SSF53098">
    <property type="entry name" value="Ribonuclease H-like"/>
    <property type="match status" value="1"/>
</dbReference>
<dbReference type="PROSITE" id="PS50878">
    <property type="entry name" value="RT_POL"/>
    <property type="match status" value="1"/>
</dbReference>
<dbReference type="EMBL" id="AJWJ01000821">
    <property type="protein sequence ID" value="KAF2068851.1"/>
    <property type="molecule type" value="Genomic_DNA"/>
</dbReference>
<dbReference type="Pfam" id="PF00078">
    <property type="entry name" value="RVT_1"/>
    <property type="match status" value="1"/>
</dbReference>
<dbReference type="SUPFAM" id="SSF56219">
    <property type="entry name" value="DNase I-like"/>
    <property type="match status" value="1"/>
</dbReference>
<comment type="caution">
    <text evidence="3">The sequence shown here is derived from an EMBL/GenBank/DDBJ whole genome shotgun (WGS) entry which is preliminary data.</text>
</comment>
<accession>A0A8J4UP85</accession>
<dbReference type="InterPro" id="IPR036397">
    <property type="entry name" value="RNaseH_sf"/>
</dbReference>
<keyword evidence="4" id="KW-1185">Reference proteome</keyword>
<dbReference type="Proteomes" id="UP000695562">
    <property type="component" value="Unassembled WGS sequence"/>
</dbReference>
<dbReference type="OrthoDB" id="19433at2759"/>
<sequence>MEILKDKTKSPDIIALQEIKSTKIDLTKLERITKDQYNVFSSLSPVANKAGVSTLVKKSIQHASIKAMDDEGRLVAIQLHLPNMPKDFIHVNIYAPVDNNAKKKFWENDLPTFISKLHNNVNRTPIIIISGDMNNTLTGNDKLHMDTDHPVRQAHNPGGTEHYHNFLRAAGYVDIFRELHPDKYEFTRTDWPNNSLSRLDTHLSRNLDTNLVYNIGSNVINWIVSDHSMVTMELNLKRAIFDHIPHRSRSRQEHDQKREILNTCTKEDFENFSITIEPSLKELWNATFENRPTPIPDINQLESIIKEFNKCLIQSGKKMLNWKTVGRKRETPISDEKLELLKVVNMATLANQIKQLLMNLKVKLHLLSTTEDAPTRTQLLNDYELYMRKLLSRFKSNKNTHQSMIEKTQTEIQRLNNTPIENLDHTLINTRIEASINAMNEDLIGIRRTRDNIKTAINRAIHKEWATRLQELGDKRDKGFYRLAKYNPALTANIQPQFLYVGNPDNPDTRTVIHCKEEILQETEKYFTNLLGESSYTIREPNQEPWHQEALEVLATPTLDSLAALQDTINLDEIKTAIQECSNGKATGTDEIYNEYLKHLPKVGLELLERILNGCKQLKKIPKQWKEGTIFTIYKDGSPNELKNYRGITLLSNIYKIYTSILNKRIHKYLDATNPLSETQFGFRETRSTITPLQVIGNIFSDARKFDKDIHVLYLDIAKAFDEVPHKGLIHALKLKRLPEEIIEILVDTLTDCTVKVITTKGLTKNIKIGKGIKQGCPLSPLLWNIFIDPTLHQINRRSLGYSIPDEPPQQISNLVFADDFAGIANTLAKLQEIADIFTDYLDFYGLKINVTKSAYTYNIRIQANNSNSNPNQTTYQIKYKNSTIPTKKKSESYKYLGAWINLELNWKDHKNYIERKFSATLKNLERKGLYPDQLTDCINSLIIPVITYGCPVVNYDNGTITKWTEQLAKAVKNAARFFNNTNLDIIYLNKENLGFGLFDLKKTLEHTTLHTILKALHLADQSYKTYVQLWDKLQFESELKDEIKYKNNLAVCLDGLKSTNTYAFFESLHENNLNIIFNADPLNIKSKANFVKFYDHKIKNARNKAKSIRRILQVNKEMKLEDLCRLNTTVNEYQLKEQNELTNILSEDWDDDKYLRKKFCINGNSRKIKNEILNLLPSDWLRDTTQSLPNQIPNTTRDIFVKSVKVKDDNNDKTTTIDLNQQYTLLNHHHLKDHKNYINQDLDEYVIYTDGSVQNDGSAGYGIYVDLPVEKVGIALNESLIKTINNVELLAILNALKIVPTNKKVTIKSDSAVSISIWKALDYSNNPLLFFGKAFYNTVLELRKIKNERDKHGKGNTIIEKVKAHMGVMGNELADYLANKGTKEESYCAISPLIYITEKENKVVPSTRVHTKQQTQILHKKALAKLEHQGEIYANGEQFIDKKQYLEVQSEIPMNQRTMLKKMILNNGPWKKTMFNMNHENVPDDKCRDCITRYEQIEDIKHILFCDYEEEARSNLNEQLAGLLKAKIGTTSCNTRYKTIESFNWWTNLHDTRDIQNPIFNTRDKYRDIIAAMGIPTIGLLNFLKTEIGLAEGAAKELIKTCSLIIIDFNFNNILQRIERRRAEELIEIERRKHTEEHALRDATDTTFGPLSFLD</sequence>
<dbReference type="PANTHER" id="PTHR19446">
    <property type="entry name" value="REVERSE TRANSCRIPTASES"/>
    <property type="match status" value="1"/>
</dbReference>
<proteinExistence type="predicted"/>
<dbReference type="InterPro" id="IPR036691">
    <property type="entry name" value="Endo/exonu/phosph_ase_sf"/>
</dbReference>
<name>A0A8J4UP85_9MYCE</name>
<protein>
    <recommendedName>
        <fullName evidence="5">Reverse transcriptase domain-containing protein</fullName>
    </recommendedName>
</protein>
<dbReference type="InterPro" id="IPR000477">
    <property type="entry name" value="RT_dom"/>
</dbReference>
<dbReference type="GO" id="GO:0004523">
    <property type="term" value="F:RNA-DNA hybrid ribonuclease activity"/>
    <property type="evidence" value="ECO:0007669"/>
    <property type="project" value="InterPro"/>
</dbReference>
<dbReference type="InterPro" id="IPR012337">
    <property type="entry name" value="RNaseH-like_sf"/>
</dbReference>
<dbReference type="InterPro" id="IPR002156">
    <property type="entry name" value="RNaseH_domain"/>
</dbReference>
<feature type="domain" description="RNase H type-1" evidence="2">
    <location>
        <begin position="1242"/>
        <end position="1384"/>
    </location>
</feature>
<evidence type="ECO:0008006" key="5">
    <source>
        <dbReference type="Google" id="ProtNLM"/>
    </source>
</evidence>
<dbReference type="SUPFAM" id="SSF56672">
    <property type="entry name" value="DNA/RNA polymerases"/>
    <property type="match status" value="1"/>
</dbReference>
<evidence type="ECO:0000313" key="3">
    <source>
        <dbReference type="EMBL" id="KAF2068851.1"/>
    </source>
</evidence>
<dbReference type="InterPro" id="IPR043502">
    <property type="entry name" value="DNA/RNA_pol_sf"/>
</dbReference>
<dbReference type="GO" id="GO:0003676">
    <property type="term" value="F:nucleic acid binding"/>
    <property type="evidence" value="ECO:0007669"/>
    <property type="project" value="InterPro"/>
</dbReference>
<dbReference type="Gene3D" id="3.60.10.10">
    <property type="entry name" value="Endonuclease/exonuclease/phosphatase"/>
    <property type="match status" value="1"/>
</dbReference>
<organism evidence="3 4">
    <name type="scientific">Polysphondylium violaceum</name>
    <dbReference type="NCBI Taxonomy" id="133409"/>
    <lineage>
        <taxon>Eukaryota</taxon>
        <taxon>Amoebozoa</taxon>
        <taxon>Evosea</taxon>
        <taxon>Eumycetozoa</taxon>
        <taxon>Dictyostelia</taxon>
        <taxon>Dictyosteliales</taxon>
        <taxon>Dictyosteliaceae</taxon>
        <taxon>Polysphondylium</taxon>
    </lineage>
</organism>
<dbReference type="CDD" id="cd01650">
    <property type="entry name" value="RT_nLTR_like"/>
    <property type="match status" value="1"/>
</dbReference>